<sequence length="377" mass="41440">MSCVRPAAFLRTTLPLDLSTLTEFDTGRYHSVWMPDHMVSFWPDALWTPEFTDLATVSPSPHRHLDALAVAAAAAVLTERVPLATSVVDTVRRHPASLAQSALTIDHLSGGRFILGLGSGERENIVPYGFDFDRPVSRFEEALQVIRLLWDSDGPVDFQGAFYRLDRARMDTEPHDGRVPPIWIGASGPRMLDIVGRYADGWWPAGAWTPEQYGEMLGAVRESAQRAGRDPMAITPCFVQVCLIGDDDDALAEIARTPLVASFLLQVSAKVLQRFGFDHPMGEDWGGFHDIDPAALTRERILGFLDRFEPEALLAIVPHGTSKDVARIIKSYVDAGLRVPKILDYSAMAGLDYAAASAARVRQTEDELAALCEGRTA</sequence>
<gene>
    <name evidence="3" type="ORF">A5771_04775</name>
</gene>
<evidence type="ECO:0000313" key="3">
    <source>
        <dbReference type="EMBL" id="OBG08074.1"/>
    </source>
</evidence>
<comment type="caution">
    <text evidence="3">The sequence shown here is derived from an EMBL/GenBank/DDBJ whole genome shotgun (WGS) entry which is preliminary data.</text>
</comment>
<dbReference type="AlphaFoldDB" id="A0A1A2DVY5"/>
<dbReference type="InterPro" id="IPR011251">
    <property type="entry name" value="Luciferase-like_dom"/>
</dbReference>
<organism evidence="3 4">
    <name type="scientific">Mycolicibacter sinensis (strain JDM601)</name>
    <name type="common">Mycobacterium sinense</name>
    <dbReference type="NCBI Taxonomy" id="875328"/>
    <lineage>
        <taxon>Bacteria</taxon>
        <taxon>Bacillati</taxon>
        <taxon>Actinomycetota</taxon>
        <taxon>Actinomycetes</taxon>
        <taxon>Mycobacteriales</taxon>
        <taxon>Mycobacteriaceae</taxon>
        <taxon>Mycolicibacter</taxon>
    </lineage>
</organism>
<dbReference type="InterPro" id="IPR036661">
    <property type="entry name" value="Luciferase-like_sf"/>
</dbReference>
<evidence type="ECO:0000256" key="1">
    <source>
        <dbReference type="ARBA" id="ARBA00023002"/>
    </source>
</evidence>
<dbReference type="InterPro" id="IPR050564">
    <property type="entry name" value="F420-G6PD/mer"/>
</dbReference>
<proteinExistence type="predicted"/>
<name>A0A1A2DVY5_MYCSD</name>
<dbReference type="OrthoDB" id="9775082at2"/>
<reference evidence="4" key="1">
    <citation type="submission" date="2016-06" db="EMBL/GenBank/DDBJ databases">
        <authorList>
            <person name="Sutton G."/>
            <person name="Brinkac L."/>
            <person name="Sanka R."/>
            <person name="Adams M."/>
            <person name="Lau E."/>
            <person name="Mehaffy C."/>
            <person name="Tameris M."/>
            <person name="Hatherill M."/>
            <person name="Hanekom W."/>
            <person name="Mahomed H."/>
            <person name="Mcshane H."/>
        </authorList>
    </citation>
    <scope>NUCLEOTIDE SEQUENCE [LARGE SCALE GENOMIC DNA]</scope>
    <source>
        <strain evidence="4">852014-51077_SCH5608930-a</strain>
    </source>
</reference>
<keyword evidence="1" id="KW-0560">Oxidoreductase</keyword>
<dbReference type="GO" id="GO:0016705">
    <property type="term" value="F:oxidoreductase activity, acting on paired donors, with incorporation or reduction of molecular oxygen"/>
    <property type="evidence" value="ECO:0007669"/>
    <property type="project" value="InterPro"/>
</dbReference>
<dbReference type="PANTHER" id="PTHR43244">
    <property type="match status" value="1"/>
</dbReference>
<evidence type="ECO:0000259" key="2">
    <source>
        <dbReference type="Pfam" id="PF00296"/>
    </source>
</evidence>
<dbReference type="SUPFAM" id="SSF51679">
    <property type="entry name" value="Bacterial luciferase-like"/>
    <property type="match status" value="1"/>
</dbReference>
<evidence type="ECO:0000313" key="4">
    <source>
        <dbReference type="Proteomes" id="UP000093985"/>
    </source>
</evidence>
<protein>
    <submittedName>
        <fullName evidence="3">Luciferase</fullName>
    </submittedName>
</protein>
<accession>A0A1A2DVY5</accession>
<feature type="domain" description="Luciferase-like" evidence="2">
    <location>
        <begin position="45"/>
        <end position="337"/>
    </location>
</feature>
<dbReference type="Proteomes" id="UP000093985">
    <property type="component" value="Unassembled WGS sequence"/>
</dbReference>
<dbReference type="PANTHER" id="PTHR43244:SF1">
    <property type="entry name" value="5,10-METHYLENETETRAHYDROMETHANOPTERIN REDUCTASE"/>
    <property type="match status" value="1"/>
</dbReference>
<dbReference type="EMBL" id="LZIN01000033">
    <property type="protein sequence ID" value="OBG08074.1"/>
    <property type="molecule type" value="Genomic_DNA"/>
</dbReference>
<dbReference type="Pfam" id="PF00296">
    <property type="entry name" value="Bac_luciferase"/>
    <property type="match status" value="1"/>
</dbReference>
<dbReference type="RefSeq" id="WP_064854341.1">
    <property type="nucleotide sequence ID" value="NZ_LZIM01000101.1"/>
</dbReference>
<dbReference type="Gene3D" id="3.20.20.30">
    <property type="entry name" value="Luciferase-like domain"/>
    <property type="match status" value="1"/>
</dbReference>
<dbReference type="CDD" id="cd01097">
    <property type="entry name" value="Tetrahydromethanopterin_reductase"/>
    <property type="match status" value="1"/>
</dbReference>